<proteinExistence type="predicted"/>
<accession>A0ACC2M808</accession>
<keyword evidence="2" id="KW-1185">Reference proteome</keyword>
<protein>
    <submittedName>
        <fullName evidence="1">Uncharacterized protein</fullName>
    </submittedName>
</protein>
<gene>
    <name evidence="1" type="ORF">MRB53_018631</name>
</gene>
<name>A0ACC2M808_PERAE</name>
<dbReference type="EMBL" id="CM056813">
    <property type="protein sequence ID" value="KAJ8641937.1"/>
    <property type="molecule type" value="Genomic_DNA"/>
</dbReference>
<comment type="caution">
    <text evidence="1">The sequence shown here is derived from an EMBL/GenBank/DDBJ whole genome shotgun (WGS) entry which is preliminary data.</text>
</comment>
<dbReference type="Proteomes" id="UP001234297">
    <property type="component" value="Chromosome 5"/>
</dbReference>
<evidence type="ECO:0000313" key="2">
    <source>
        <dbReference type="Proteomes" id="UP001234297"/>
    </source>
</evidence>
<sequence>MLSFARVQVLLDVARSSLRLLTVELEGEDSVDVEVQYENIPYSECFSAGHLSTKCPFRMKPRLLKTPAQAAVLIAPTTSGDSGIVKGANLQDSPVHVTNLTPLTNPGVTGSVSFL</sequence>
<reference evidence="1 2" key="1">
    <citation type="journal article" date="2022" name="Hortic Res">
        <title>A haplotype resolved chromosomal level avocado genome allows analysis of novel avocado genes.</title>
        <authorList>
            <person name="Nath O."/>
            <person name="Fletcher S.J."/>
            <person name="Hayward A."/>
            <person name="Shaw L.M."/>
            <person name="Masouleh A.K."/>
            <person name="Furtado A."/>
            <person name="Henry R.J."/>
            <person name="Mitter N."/>
        </authorList>
    </citation>
    <scope>NUCLEOTIDE SEQUENCE [LARGE SCALE GENOMIC DNA]</scope>
    <source>
        <strain evidence="2">cv. Hass</strain>
    </source>
</reference>
<evidence type="ECO:0000313" key="1">
    <source>
        <dbReference type="EMBL" id="KAJ8641937.1"/>
    </source>
</evidence>
<organism evidence="1 2">
    <name type="scientific">Persea americana</name>
    <name type="common">Avocado</name>
    <dbReference type="NCBI Taxonomy" id="3435"/>
    <lineage>
        <taxon>Eukaryota</taxon>
        <taxon>Viridiplantae</taxon>
        <taxon>Streptophyta</taxon>
        <taxon>Embryophyta</taxon>
        <taxon>Tracheophyta</taxon>
        <taxon>Spermatophyta</taxon>
        <taxon>Magnoliopsida</taxon>
        <taxon>Magnoliidae</taxon>
        <taxon>Laurales</taxon>
        <taxon>Lauraceae</taxon>
        <taxon>Persea</taxon>
    </lineage>
</organism>